<dbReference type="Proteomes" id="UP000663868">
    <property type="component" value="Unassembled WGS sequence"/>
</dbReference>
<sequence>MPIQYSEWCKGRLCNKCGKCRDWYFTGDSAILKRMQGVSNWQSNDWQRWHDGKFWEKFKRRDGYKCTHNFTYLYSYADLLPRGYHNDNNRIDVGLVSRGILNNNNCKDAENHHFGTNRVGCYRFDKSDGRSRFSFDHAYSTVEDRCGVYDTRSFCVCVDNCRD</sequence>
<proteinExistence type="predicted"/>
<reference evidence="2" key="1">
    <citation type="submission" date="2021-02" db="EMBL/GenBank/DDBJ databases">
        <authorList>
            <person name="Nowell W R."/>
        </authorList>
    </citation>
    <scope>NUCLEOTIDE SEQUENCE</scope>
</reference>
<evidence type="ECO:0000313" key="1">
    <source>
        <dbReference type="EMBL" id="CAF0716679.1"/>
    </source>
</evidence>
<dbReference type="EMBL" id="CAJNOE010000005">
    <property type="protein sequence ID" value="CAF0716679.1"/>
    <property type="molecule type" value="Genomic_DNA"/>
</dbReference>
<accession>A0A819T543</accession>
<gene>
    <name evidence="1" type="ORF">IZO911_LOCUS1175</name>
    <name evidence="2" type="ORF">KXQ929_LOCUS32923</name>
</gene>
<protein>
    <submittedName>
        <fullName evidence="2">Uncharacterized protein</fullName>
    </submittedName>
</protein>
<comment type="caution">
    <text evidence="2">The sequence shown here is derived from an EMBL/GenBank/DDBJ whole genome shotgun (WGS) entry which is preliminary data.</text>
</comment>
<evidence type="ECO:0000313" key="2">
    <source>
        <dbReference type="EMBL" id="CAF4073994.1"/>
    </source>
</evidence>
<organism evidence="2 3">
    <name type="scientific">Adineta steineri</name>
    <dbReference type="NCBI Taxonomy" id="433720"/>
    <lineage>
        <taxon>Eukaryota</taxon>
        <taxon>Metazoa</taxon>
        <taxon>Spiralia</taxon>
        <taxon>Gnathifera</taxon>
        <taxon>Rotifera</taxon>
        <taxon>Eurotatoria</taxon>
        <taxon>Bdelloidea</taxon>
        <taxon>Adinetida</taxon>
        <taxon>Adinetidae</taxon>
        <taxon>Adineta</taxon>
    </lineage>
</organism>
<evidence type="ECO:0000313" key="3">
    <source>
        <dbReference type="Proteomes" id="UP000663868"/>
    </source>
</evidence>
<dbReference type="EMBL" id="CAJOBB010004100">
    <property type="protein sequence ID" value="CAF4073994.1"/>
    <property type="molecule type" value="Genomic_DNA"/>
</dbReference>
<dbReference type="AlphaFoldDB" id="A0A819T543"/>
<name>A0A819T543_9BILA</name>
<dbReference type="Proteomes" id="UP000663860">
    <property type="component" value="Unassembled WGS sequence"/>
</dbReference>